<feature type="transmembrane region" description="Helical" evidence="9">
    <location>
        <begin position="152"/>
        <end position="172"/>
    </location>
</feature>
<dbReference type="Proteomes" id="UP000186165">
    <property type="component" value="Chromosome"/>
</dbReference>
<comment type="pathway">
    <text evidence="2">Quinol/quinone metabolism; menaquinone biosynthesis.</text>
</comment>
<dbReference type="GeneID" id="30418180"/>
<evidence type="ECO:0000256" key="4">
    <source>
        <dbReference type="ARBA" id="ARBA00022679"/>
    </source>
</evidence>
<protein>
    <submittedName>
        <fullName evidence="10">1,4-dihydroxy-2-naphthoate octaprenyltransferase</fullName>
    </submittedName>
</protein>
<feature type="transmembrane region" description="Helical" evidence="9">
    <location>
        <begin position="283"/>
        <end position="302"/>
    </location>
</feature>
<evidence type="ECO:0000256" key="3">
    <source>
        <dbReference type="ARBA" id="ARBA00022428"/>
    </source>
</evidence>
<reference evidence="13" key="2">
    <citation type="submission" date="2016-08" db="EMBL/GenBank/DDBJ databases">
        <title>Discovery of first anaerobic lithoheterotrophic haloarchae widely represented in hypersaline habitats.</title>
        <authorList>
            <person name="Sorokin D.Y."/>
            <person name="Kublanov I.V."/>
            <person name="Roman P."/>
            <person name="Sinninghe Damste J.S."/>
            <person name="Golyshin P.N."/>
            <person name="Rojo D."/>
            <person name="Ciordia S."/>
            <person name="Mena Md.C."/>
            <person name="Ferrer M."/>
            <person name="Smedile F."/>
            <person name="Messina E."/>
            <person name="La Cono V."/>
            <person name="Yakimov M.M."/>
        </authorList>
    </citation>
    <scope>NUCLEOTIDE SEQUENCE [LARGE SCALE GENOMIC DNA]</scope>
    <source>
        <strain evidence="13">HSR6</strain>
    </source>
</reference>
<feature type="transmembrane region" description="Helical" evidence="9">
    <location>
        <begin position="21"/>
        <end position="39"/>
    </location>
</feature>
<proteinExistence type="predicted"/>
<evidence type="ECO:0000256" key="8">
    <source>
        <dbReference type="SAM" id="MobiDB-lite"/>
    </source>
</evidence>
<dbReference type="Proteomes" id="UP000185608">
    <property type="component" value="Chromosome"/>
</dbReference>
<evidence type="ECO:0000256" key="6">
    <source>
        <dbReference type="ARBA" id="ARBA00022989"/>
    </source>
</evidence>
<evidence type="ECO:0000256" key="2">
    <source>
        <dbReference type="ARBA" id="ARBA00004863"/>
    </source>
</evidence>
<comment type="subcellular location">
    <subcellularLocation>
        <location evidence="1">Cell membrane</location>
        <topology evidence="1">Multi-pass membrane protein</topology>
    </subcellularLocation>
</comment>
<dbReference type="Gene3D" id="1.10.357.140">
    <property type="entry name" value="UbiA prenyltransferase"/>
    <property type="match status" value="1"/>
</dbReference>
<dbReference type="InterPro" id="IPR044878">
    <property type="entry name" value="UbiA_sf"/>
</dbReference>
<dbReference type="UniPathway" id="UPA00079"/>
<name>A0A1D8S5Y4_9EURY</name>
<evidence type="ECO:0000256" key="7">
    <source>
        <dbReference type="ARBA" id="ARBA00023136"/>
    </source>
</evidence>
<feature type="region of interest" description="Disordered" evidence="8">
    <location>
        <begin position="71"/>
        <end position="92"/>
    </location>
</feature>
<feature type="transmembrane region" description="Helical" evidence="9">
    <location>
        <begin position="45"/>
        <end position="63"/>
    </location>
</feature>
<dbReference type="RefSeq" id="WP_070365425.1">
    <property type="nucleotide sequence ID" value="NZ_CP016070.1"/>
</dbReference>
<gene>
    <name evidence="11" type="ORF">HSR6_1652</name>
    <name evidence="10" type="ORF">HTSR_1583</name>
</gene>
<dbReference type="OrthoDB" id="26687at2157"/>
<keyword evidence="13" id="KW-1185">Reference proteome</keyword>
<reference evidence="11" key="3">
    <citation type="journal article" date="2017" name="ISME J.">
        <title>Discovery of anaerobic lithoheterotrophic haloarchaea, ubiquitous in hypersaline habitats.</title>
        <authorList>
            <person name="Sorokin D.Y."/>
            <person name="Messina E."/>
            <person name="Smedile F."/>
            <person name="Roman P."/>
            <person name="Damste J.S.S."/>
            <person name="Ciordia S."/>
            <person name="Mena M.C."/>
            <person name="Ferrer M."/>
            <person name="Golyshin P.N."/>
            <person name="Kublanov I.V."/>
            <person name="Samarov N.I."/>
            <person name="Toshchakov S.V."/>
            <person name="La Cono V."/>
            <person name="Yakimov M.M."/>
        </authorList>
    </citation>
    <scope>NUCLEOTIDE SEQUENCE</scope>
    <source>
        <strain evidence="11">HSR6</strain>
    </source>
</reference>
<keyword evidence="7 9" id="KW-0472">Membrane</keyword>
<keyword evidence="6 9" id="KW-1133">Transmembrane helix</keyword>
<dbReference type="PANTHER" id="PTHR13929:SF0">
    <property type="entry name" value="UBIA PRENYLTRANSFERASE DOMAIN-CONTAINING PROTEIN 1"/>
    <property type="match status" value="1"/>
</dbReference>
<evidence type="ECO:0000256" key="5">
    <source>
        <dbReference type="ARBA" id="ARBA00022692"/>
    </source>
</evidence>
<accession>A0A1J1AE82</accession>
<keyword evidence="3" id="KW-0474">Menaquinone biosynthesis</keyword>
<keyword evidence="5 9" id="KW-0812">Transmembrane</keyword>
<evidence type="ECO:0000313" key="13">
    <source>
        <dbReference type="Proteomes" id="UP000186165"/>
    </source>
</evidence>
<dbReference type="Pfam" id="PF01040">
    <property type="entry name" value="UbiA"/>
    <property type="match status" value="1"/>
</dbReference>
<dbReference type="GO" id="GO:0004659">
    <property type="term" value="F:prenyltransferase activity"/>
    <property type="evidence" value="ECO:0007669"/>
    <property type="project" value="InterPro"/>
</dbReference>
<dbReference type="EMBL" id="CP016070">
    <property type="protein sequence ID" value="AOW80755.1"/>
    <property type="molecule type" value="Genomic_DNA"/>
</dbReference>
<dbReference type="AlphaFoldDB" id="A0A1D8S5Y4"/>
<dbReference type="KEGG" id="halh:HTSR_1583"/>
<dbReference type="GO" id="GO:0005886">
    <property type="term" value="C:plasma membrane"/>
    <property type="evidence" value="ECO:0007669"/>
    <property type="project" value="UniProtKB-SubCell"/>
</dbReference>
<feature type="transmembrane region" description="Helical" evidence="9">
    <location>
        <begin position="216"/>
        <end position="238"/>
    </location>
</feature>
<dbReference type="InterPro" id="IPR000537">
    <property type="entry name" value="UbiA_prenyltransferase"/>
</dbReference>
<dbReference type="GO" id="GO:0042371">
    <property type="term" value="P:vitamin K biosynthetic process"/>
    <property type="evidence" value="ECO:0007669"/>
    <property type="project" value="TreeGrafter"/>
</dbReference>
<dbReference type="STRING" id="1873524.HSR6_1652"/>
<dbReference type="PANTHER" id="PTHR13929">
    <property type="entry name" value="1,4-DIHYDROXY-2-NAPHTHOATE OCTAPRENYLTRANSFERASE"/>
    <property type="match status" value="1"/>
</dbReference>
<evidence type="ECO:0000256" key="9">
    <source>
        <dbReference type="SAM" id="Phobius"/>
    </source>
</evidence>
<organism evidence="10 12">
    <name type="scientific">Halodesulfurarchaeum formicicum</name>
    <dbReference type="NCBI Taxonomy" id="1873524"/>
    <lineage>
        <taxon>Archaea</taxon>
        <taxon>Methanobacteriati</taxon>
        <taxon>Methanobacteriota</taxon>
        <taxon>Stenosarchaea group</taxon>
        <taxon>Halobacteria</taxon>
        <taxon>Halobacteriales</taxon>
        <taxon>Halobacteriaceae</taxon>
        <taxon>Halodesulfurarchaeum</taxon>
    </lineage>
</organism>
<dbReference type="PATRIC" id="fig|1855411.3.peg.1587"/>
<dbReference type="CDD" id="cd13962">
    <property type="entry name" value="PT_UbiA_UBIAD1"/>
    <property type="match status" value="1"/>
</dbReference>
<evidence type="ECO:0000313" key="12">
    <source>
        <dbReference type="Proteomes" id="UP000185608"/>
    </source>
</evidence>
<evidence type="ECO:0000256" key="1">
    <source>
        <dbReference type="ARBA" id="ARBA00004651"/>
    </source>
</evidence>
<dbReference type="KEGG" id="hhsr:HSR6_1652"/>
<evidence type="ECO:0000313" key="10">
    <source>
        <dbReference type="EMBL" id="AOW80755.1"/>
    </source>
</evidence>
<sequence length="303" mass="31550">METLSATDRVQGYLQVARAPFLALPVTLILLGSAAAVVAGGFDPVAAILAFVGLLSLHVSINARNEYRDYQSGVDHETDPTPFSGGSKTLPEGELEPVAAKRLATVTAGIGAVIGGYFIVEVGLLLVPITIVGAISVLFYTSHLTRYGLGELFAGLGLGGLPVLGTGLVQVGSITPEMVVASVPATLLTFNLLLLNEFPDVAADRRGDRQNLIHRLGRSAAGWIYVIAGLGVPLAIVAGWAAGIFPAWGLLGILPSLLLARPARWAITEPDTDLPVGAQRDNVLWILATNTVLALGLIVPSVL</sequence>
<accession>A0A1D8S5Y4</accession>
<dbReference type="GO" id="GO:0009234">
    <property type="term" value="P:menaquinone biosynthetic process"/>
    <property type="evidence" value="ECO:0007669"/>
    <property type="project" value="UniProtKB-UniPathway"/>
</dbReference>
<reference evidence="10 12" key="1">
    <citation type="submission" date="2016-06" db="EMBL/GenBank/DDBJ databases">
        <title>Discovery of anaerobic lithoheterotrophic haloarchaeon capable of sulfur respiration by hydrogen and formate.</title>
        <authorList>
            <person name="Sorokin D.Y."/>
            <person name="Kublanov I.V."/>
            <person name="Roman P."/>
            <person name="Sinninghe Damste J.S."/>
            <person name="Golyshin P.N."/>
            <person name="Rojo D."/>
            <person name="Ciordia S."/>
            <person name="Mena Md.C."/>
            <person name="Ferrer M."/>
            <person name="Smedile F."/>
            <person name="Messina E."/>
            <person name="La Cono V."/>
            <person name="Yakimov M.M."/>
        </authorList>
    </citation>
    <scope>NUCLEOTIDE SEQUENCE [LARGE SCALE GENOMIC DNA]</scope>
    <source>
        <strain evidence="10 12">HTSR1</strain>
    </source>
</reference>
<dbReference type="InterPro" id="IPR026046">
    <property type="entry name" value="UBIAD1"/>
</dbReference>
<keyword evidence="4 10" id="KW-0808">Transferase</keyword>
<dbReference type="EMBL" id="CP016804">
    <property type="protein sequence ID" value="APE96091.1"/>
    <property type="molecule type" value="Genomic_DNA"/>
</dbReference>
<evidence type="ECO:0000313" key="11">
    <source>
        <dbReference type="EMBL" id="APE96091.1"/>
    </source>
</evidence>
<dbReference type="PIRSF" id="PIRSF005355">
    <property type="entry name" value="UBIAD1"/>
    <property type="match status" value="1"/>
</dbReference>